<keyword evidence="2" id="KW-1185">Reference proteome</keyword>
<name>A0A8T2V8X0_CERRI</name>
<gene>
    <name evidence="1" type="ORF">KP509_02G096900</name>
</gene>
<dbReference type="Proteomes" id="UP000825935">
    <property type="component" value="Chromosome 2"/>
</dbReference>
<protein>
    <submittedName>
        <fullName evidence="1">Uncharacterized protein</fullName>
    </submittedName>
</protein>
<proteinExistence type="predicted"/>
<reference evidence="1" key="1">
    <citation type="submission" date="2021-08" db="EMBL/GenBank/DDBJ databases">
        <title>WGS assembly of Ceratopteris richardii.</title>
        <authorList>
            <person name="Marchant D.B."/>
            <person name="Chen G."/>
            <person name="Jenkins J."/>
            <person name="Shu S."/>
            <person name="Leebens-Mack J."/>
            <person name="Grimwood J."/>
            <person name="Schmutz J."/>
            <person name="Soltis P."/>
            <person name="Soltis D."/>
            <person name="Chen Z.-H."/>
        </authorList>
    </citation>
    <scope>NUCLEOTIDE SEQUENCE</scope>
    <source>
        <strain evidence="1">Whitten #5841</strain>
        <tissue evidence="1">Leaf</tissue>
    </source>
</reference>
<evidence type="ECO:0000313" key="2">
    <source>
        <dbReference type="Proteomes" id="UP000825935"/>
    </source>
</evidence>
<dbReference type="AlphaFoldDB" id="A0A8T2V8X0"/>
<evidence type="ECO:0000313" key="1">
    <source>
        <dbReference type="EMBL" id="KAH7444901.1"/>
    </source>
</evidence>
<organism evidence="1 2">
    <name type="scientific">Ceratopteris richardii</name>
    <name type="common">Triangle waterfern</name>
    <dbReference type="NCBI Taxonomy" id="49495"/>
    <lineage>
        <taxon>Eukaryota</taxon>
        <taxon>Viridiplantae</taxon>
        <taxon>Streptophyta</taxon>
        <taxon>Embryophyta</taxon>
        <taxon>Tracheophyta</taxon>
        <taxon>Polypodiopsida</taxon>
        <taxon>Polypodiidae</taxon>
        <taxon>Polypodiales</taxon>
        <taxon>Pteridineae</taxon>
        <taxon>Pteridaceae</taxon>
        <taxon>Parkerioideae</taxon>
        <taxon>Ceratopteris</taxon>
    </lineage>
</organism>
<sequence>METPTINLEHRSLHLCVYQLSLDPSIRSSLPLYNTLRAQLSLRLHMPPCALLYTTCIFNFHSSAALASPTLAPNLHGPLFLYRPCLISSSISNSLYVELCHAKCVELLEKTGFHTGFRKELPFLLHIPTGIQAISMHTLSNPSHSHGATKSLSSTSKQMQYWDCSLHLASRSDTGSDATSIGTIKSRPL</sequence>
<accession>A0A8T2V8X0</accession>
<dbReference type="EMBL" id="CM035407">
    <property type="protein sequence ID" value="KAH7444901.1"/>
    <property type="molecule type" value="Genomic_DNA"/>
</dbReference>
<comment type="caution">
    <text evidence="1">The sequence shown here is derived from an EMBL/GenBank/DDBJ whole genome shotgun (WGS) entry which is preliminary data.</text>
</comment>